<protein>
    <submittedName>
        <fullName evidence="1">Uncharacterized protein</fullName>
    </submittedName>
</protein>
<evidence type="ECO:0000313" key="1">
    <source>
        <dbReference type="EMBL" id="SPC81279.1"/>
    </source>
</evidence>
<gene>
    <name evidence="1" type="ORF">FSB_LOCUS9161</name>
</gene>
<name>A0A2N9F355_FAGSY</name>
<sequence length="68" mass="7507">MLGLRLVKLYFTRASNTCKCVFCGEGGPLSNSFAGFTLMLLSMANTWVPPHHYLYALPDELLFAAAVH</sequence>
<organism evidence="1">
    <name type="scientific">Fagus sylvatica</name>
    <name type="common">Beechnut</name>
    <dbReference type="NCBI Taxonomy" id="28930"/>
    <lineage>
        <taxon>Eukaryota</taxon>
        <taxon>Viridiplantae</taxon>
        <taxon>Streptophyta</taxon>
        <taxon>Embryophyta</taxon>
        <taxon>Tracheophyta</taxon>
        <taxon>Spermatophyta</taxon>
        <taxon>Magnoliopsida</taxon>
        <taxon>eudicotyledons</taxon>
        <taxon>Gunneridae</taxon>
        <taxon>Pentapetalae</taxon>
        <taxon>rosids</taxon>
        <taxon>fabids</taxon>
        <taxon>Fagales</taxon>
        <taxon>Fagaceae</taxon>
        <taxon>Fagus</taxon>
    </lineage>
</organism>
<reference evidence="1" key="1">
    <citation type="submission" date="2018-02" db="EMBL/GenBank/DDBJ databases">
        <authorList>
            <person name="Cohen D.B."/>
            <person name="Kent A.D."/>
        </authorList>
    </citation>
    <scope>NUCLEOTIDE SEQUENCE</scope>
</reference>
<dbReference type="EMBL" id="OIVN01000504">
    <property type="protein sequence ID" value="SPC81279.1"/>
    <property type="molecule type" value="Genomic_DNA"/>
</dbReference>
<accession>A0A2N9F355</accession>
<proteinExistence type="predicted"/>
<dbReference type="AlphaFoldDB" id="A0A2N9F355"/>